<evidence type="ECO:0008006" key="3">
    <source>
        <dbReference type="Google" id="ProtNLM"/>
    </source>
</evidence>
<keyword evidence="2" id="KW-1185">Reference proteome</keyword>
<dbReference type="Gene3D" id="1.20.910.10">
    <property type="entry name" value="Heme oxygenase-like"/>
    <property type="match status" value="1"/>
</dbReference>
<protein>
    <recommendedName>
        <fullName evidence="3">Transcriptional regulator</fullName>
    </recommendedName>
</protein>
<dbReference type="Proteomes" id="UP001500893">
    <property type="component" value="Unassembled WGS sequence"/>
</dbReference>
<dbReference type="RefSeq" id="WP_345059802.1">
    <property type="nucleotide sequence ID" value="NZ_BAAAVM010000145.1"/>
</dbReference>
<dbReference type="SUPFAM" id="SSF48613">
    <property type="entry name" value="Heme oxygenase-like"/>
    <property type="match status" value="1"/>
</dbReference>
<reference evidence="2" key="1">
    <citation type="journal article" date="2019" name="Int. J. Syst. Evol. Microbiol.">
        <title>The Global Catalogue of Microorganisms (GCM) 10K type strain sequencing project: providing services to taxonomists for standard genome sequencing and annotation.</title>
        <authorList>
            <consortium name="The Broad Institute Genomics Platform"/>
            <consortium name="The Broad Institute Genome Sequencing Center for Infectious Disease"/>
            <person name="Wu L."/>
            <person name="Ma J."/>
        </authorList>
    </citation>
    <scope>NUCLEOTIDE SEQUENCE [LARGE SCALE GENOMIC DNA]</scope>
    <source>
        <strain evidence="2">JCM 11574</strain>
    </source>
</reference>
<evidence type="ECO:0000313" key="1">
    <source>
        <dbReference type="EMBL" id="GAA2781167.1"/>
    </source>
</evidence>
<dbReference type="InterPro" id="IPR016084">
    <property type="entry name" value="Haem_Oase-like_multi-hlx"/>
</dbReference>
<dbReference type="EMBL" id="BAAAVM010000145">
    <property type="protein sequence ID" value="GAA2781167.1"/>
    <property type="molecule type" value="Genomic_DNA"/>
</dbReference>
<accession>A0ABP6HMB7</accession>
<proteinExistence type="predicted"/>
<gene>
    <name evidence="1" type="ORF">GCM10010521_70080</name>
</gene>
<evidence type="ECO:0000313" key="2">
    <source>
        <dbReference type="Proteomes" id="UP001500893"/>
    </source>
</evidence>
<organism evidence="1 2">
    <name type="scientific">Streptomyces rameus</name>
    <dbReference type="NCBI Taxonomy" id="68261"/>
    <lineage>
        <taxon>Bacteria</taxon>
        <taxon>Bacillati</taxon>
        <taxon>Actinomycetota</taxon>
        <taxon>Actinomycetes</taxon>
        <taxon>Kitasatosporales</taxon>
        <taxon>Streptomycetaceae</taxon>
        <taxon>Streptomyces</taxon>
    </lineage>
</organism>
<sequence length="236" mass="24662">MTAVRAEDLLGNAVRALAPDPAANPLVPLIERGEAPAETLAALALEQRWVIPADRTAFQHLAARADPASAAFFAALATGEELAQGRLSAFAQACGVHGERSGTYVPRPGCQAYPAYVAWLSLNASPPDAVVALTANFSAWGGYCARIATGLRTHYGFGDESCAFFDLFAEPAPELDALATAAVQGALDAGALDMDLARTYGSLLQTYEAMFWDALRCTVEGTSRSGPAIRAGAQNT</sequence>
<name>A0ABP6HMB7_9ACTN</name>
<comment type="caution">
    <text evidence="1">The sequence shown here is derived from an EMBL/GenBank/DDBJ whole genome shotgun (WGS) entry which is preliminary data.</text>
</comment>